<dbReference type="EMBL" id="CAJNYU010000928">
    <property type="protein sequence ID" value="CAF3398315.1"/>
    <property type="molecule type" value="Genomic_DNA"/>
</dbReference>
<proteinExistence type="predicted"/>
<dbReference type="AlphaFoldDB" id="A0A817ZZP0"/>
<reference evidence="1" key="1">
    <citation type="submission" date="2021-02" db="EMBL/GenBank/DDBJ databases">
        <authorList>
            <person name="Nowell W R."/>
        </authorList>
    </citation>
    <scope>NUCLEOTIDE SEQUENCE</scope>
</reference>
<organism evidence="1 2">
    <name type="scientific">Rotaria socialis</name>
    <dbReference type="NCBI Taxonomy" id="392032"/>
    <lineage>
        <taxon>Eukaryota</taxon>
        <taxon>Metazoa</taxon>
        <taxon>Spiralia</taxon>
        <taxon>Gnathifera</taxon>
        <taxon>Rotifera</taxon>
        <taxon>Eurotatoria</taxon>
        <taxon>Bdelloidea</taxon>
        <taxon>Philodinida</taxon>
        <taxon>Philodinidae</taxon>
        <taxon>Rotaria</taxon>
    </lineage>
</organism>
<gene>
    <name evidence="1" type="ORF">FME351_LOCUS8820</name>
</gene>
<dbReference type="Proteomes" id="UP000663869">
    <property type="component" value="Unassembled WGS sequence"/>
</dbReference>
<evidence type="ECO:0000313" key="1">
    <source>
        <dbReference type="EMBL" id="CAF3398315.1"/>
    </source>
</evidence>
<sequence length="163" mass="18564">MMIYTLVQNSSIDFVELTYIFEENGESKEIKLEKSDQSAYYIPTQSSIQQILYKPDALTTLIKNINRNVNHNAIDTDLMFNNRHALLFQLYIDDIELTNPIGDRNALQSTENFIPTLGYRNSPVYLSVCLSVTMAQKTNFVVRITNSHGTNDHFYGTNGIVTA</sequence>
<protein>
    <submittedName>
        <fullName evidence="1">Uncharacterized protein</fullName>
    </submittedName>
</protein>
<name>A0A817ZZP0_9BILA</name>
<accession>A0A817ZZP0</accession>
<comment type="caution">
    <text evidence="1">The sequence shown here is derived from an EMBL/GenBank/DDBJ whole genome shotgun (WGS) entry which is preliminary data.</text>
</comment>
<evidence type="ECO:0000313" key="2">
    <source>
        <dbReference type="Proteomes" id="UP000663869"/>
    </source>
</evidence>